<dbReference type="GO" id="GO:0016758">
    <property type="term" value="F:hexosyltransferase activity"/>
    <property type="evidence" value="ECO:0007669"/>
    <property type="project" value="UniProtKB-ARBA"/>
</dbReference>
<dbReference type="EMBL" id="JYIZ01000048">
    <property type="protein sequence ID" value="KJL40003.1"/>
    <property type="molecule type" value="Genomic_DNA"/>
</dbReference>
<reference evidence="2 3" key="1">
    <citation type="submission" date="2015-02" db="EMBL/GenBank/DDBJ databases">
        <title>Draft genome sequences of ten Microbacterium spp. with emphasis on heavy metal contaminated environments.</title>
        <authorList>
            <person name="Corretto E."/>
        </authorList>
    </citation>
    <scope>NUCLEOTIDE SEQUENCE [LARGE SCALE GENOMIC DNA]</scope>
    <source>
        <strain evidence="2 3">DSM 12510</strain>
    </source>
</reference>
<dbReference type="Pfam" id="PF00535">
    <property type="entry name" value="Glycos_transf_2"/>
    <property type="match status" value="1"/>
</dbReference>
<dbReference type="Proteomes" id="UP000033956">
    <property type="component" value="Unassembled WGS sequence"/>
</dbReference>
<protein>
    <submittedName>
        <fullName evidence="2">Glycosyltransferase EpsJ</fullName>
        <ecNumber evidence="2">2.4.-.-</ecNumber>
    </submittedName>
</protein>
<accession>A0A0M2H7E5</accession>
<dbReference type="STRING" id="92835.RS81_01823"/>
<evidence type="ECO:0000313" key="2">
    <source>
        <dbReference type="EMBL" id="KJL40003.1"/>
    </source>
</evidence>
<keyword evidence="2" id="KW-0808">Transferase</keyword>
<dbReference type="Gene3D" id="3.90.550.10">
    <property type="entry name" value="Spore Coat Polysaccharide Biosynthesis Protein SpsA, Chain A"/>
    <property type="match status" value="1"/>
</dbReference>
<evidence type="ECO:0000259" key="1">
    <source>
        <dbReference type="Pfam" id="PF00535"/>
    </source>
</evidence>
<comment type="caution">
    <text evidence="2">The sequence shown here is derived from an EMBL/GenBank/DDBJ whole genome shotgun (WGS) entry which is preliminary data.</text>
</comment>
<dbReference type="InterPro" id="IPR001173">
    <property type="entry name" value="Glyco_trans_2-like"/>
</dbReference>
<proteinExistence type="predicted"/>
<keyword evidence="2" id="KW-0328">Glycosyltransferase</keyword>
<dbReference type="PANTHER" id="PTHR22916:SF3">
    <property type="entry name" value="UDP-GLCNAC:BETAGAL BETA-1,3-N-ACETYLGLUCOSAMINYLTRANSFERASE-LIKE PROTEIN 1"/>
    <property type="match status" value="1"/>
</dbReference>
<dbReference type="InterPro" id="IPR029044">
    <property type="entry name" value="Nucleotide-diphossugar_trans"/>
</dbReference>
<dbReference type="PATRIC" id="fig|92835.4.peg.1846"/>
<dbReference type="SUPFAM" id="SSF53448">
    <property type="entry name" value="Nucleotide-diphospho-sugar transferases"/>
    <property type="match status" value="1"/>
</dbReference>
<dbReference type="CDD" id="cd00761">
    <property type="entry name" value="Glyco_tranf_GTA_type"/>
    <property type="match status" value="1"/>
</dbReference>
<feature type="domain" description="Glycosyltransferase 2-like" evidence="1">
    <location>
        <begin position="6"/>
        <end position="122"/>
    </location>
</feature>
<organism evidence="2 3">
    <name type="scientific">Microbacterium terrae</name>
    <dbReference type="NCBI Taxonomy" id="69369"/>
    <lineage>
        <taxon>Bacteria</taxon>
        <taxon>Bacillati</taxon>
        <taxon>Actinomycetota</taxon>
        <taxon>Actinomycetes</taxon>
        <taxon>Micrococcales</taxon>
        <taxon>Microbacteriaceae</taxon>
        <taxon>Microbacterium</taxon>
    </lineage>
</organism>
<sequence>MPAVVTVIVPGFDVAAFAEEALDSLRAQTFTEWVAVLVDDASTDGTGEIFDAAASSDPRFIVVHHDVRLGLGAARNTALALVDTPFVGFLDADDRLTPHALERLVGAVVDSGSDFAVGAYVRLRPDADGGYTSGVVQPWVTAATDPARRSTTLHDHPDAAGNIVAWSKVSRTDLWRRADLRFPVGKAYEDQIVAQQMYTRARSFDVIPDVVVEWRERADGSSITQQKAALPVLRDYLEALSGGIAVLEDAGHQRAIAARVHLILAMDVPPLVEIARTHPDDEYRRELGAFARDLASRASDLELTAPAATALSAARLW</sequence>
<dbReference type="OrthoDB" id="2676521at2"/>
<name>A0A0M2H7E5_9MICO</name>
<dbReference type="AlphaFoldDB" id="A0A0M2H7E5"/>
<dbReference type="PANTHER" id="PTHR22916">
    <property type="entry name" value="GLYCOSYLTRANSFERASE"/>
    <property type="match status" value="1"/>
</dbReference>
<keyword evidence="3" id="KW-1185">Reference proteome</keyword>
<gene>
    <name evidence="2" type="primary">epsJ_2</name>
    <name evidence="2" type="ORF">RS81_01823</name>
</gene>
<dbReference type="RefSeq" id="WP_045275755.1">
    <property type="nucleotide sequence ID" value="NZ_BAAAUP010000001.1"/>
</dbReference>
<dbReference type="EC" id="2.4.-.-" evidence="2"/>
<evidence type="ECO:0000313" key="3">
    <source>
        <dbReference type="Proteomes" id="UP000033956"/>
    </source>
</evidence>